<organism evidence="1 2">
    <name type="scientific">Penicillium rubens (strain ATCC 28089 / DSM 1075 / NRRL 1951 / Wisconsin 54-1255)</name>
    <name type="common">Penicillium chrysogenum</name>
    <dbReference type="NCBI Taxonomy" id="500485"/>
    <lineage>
        <taxon>Eukaryota</taxon>
        <taxon>Fungi</taxon>
        <taxon>Dikarya</taxon>
        <taxon>Ascomycota</taxon>
        <taxon>Pezizomycotina</taxon>
        <taxon>Eurotiomycetes</taxon>
        <taxon>Eurotiomycetidae</taxon>
        <taxon>Eurotiales</taxon>
        <taxon>Aspergillaceae</taxon>
        <taxon>Penicillium</taxon>
        <taxon>Penicillium chrysogenum species complex</taxon>
    </lineage>
</organism>
<sequence length="248" mass="27477">MRYLFDEGGSSQPPLVFERKECPFLHCKEFFSPCRVGRCGITHTSRDGRRWMKRKNSTIGESLVFGWCAGRVVTRGSPYRPRDDKNSCFQGYPCIYVDVSTPTTTTNSSAHHSLIPSVGKAETGGSIHGLQRDSMVGYMNGEGIHEFLGYMSRNAIRCEGGGKLRQGHTGIGKGNSFEHVSSGNGVPAKGHRQALGFDNVENGTATLHTSGAPIWCGLKRPKGLWHEGQQGRCEWQMLWATESDQKHW</sequence>
<dbReference type="AlphaFoldDB" id="B6HA21"/>
<keyword evidence="2" id="KW-1185">Reference proteome</keyword>
<dbReference type="OMA" id="NAIRCEG"/>
<accession>B6HA21</accession>
<proteinExistence type="predicted"/>
<name>B6HA21_PENRW</name>
<dbReference type="Proteomes" id="UP000000724">
    <property type="component" value="Contig Pc00c16"/>
</dbReference>
<protein>
    <submittedName>
        <fullName evidence="1">Uncharacterized protein</fullName>
    </submittedName>
</protein>
<evidence type="ECO:0000313" key="2">
    <source>
        <dbReference type="Proteomes" id="UP000000724"/>
    </source>
</evidence>
<dbReference type="HOGENOM" id="CLU_1120460_0_0_1"/>
<reference evidence="1 2" key="1">
    <citation type="journal article" date="2008" name="Nat. Biotechnol.">
        <title>Genome sequencing and analysis of the filamentous fungus Penicillium chrysogenum.</title>
        <authorList>
            <person name="van den Berg M.A."/>
            <person name="Albang R."/>
            <person name="Albermann K."/>
            <person name="Badger J.H."/>
            <person name="Daran J.-M."/>
            <person name="Driessen A.J.M."/>
            <person name="Garcia-Estrada C."/>
            <person name="Fedorova N.D."/>
            <person name="Harris D.M."/>
            <person name="Heijne W.H.M."/>
            <person name="Joardar V.S."/>
            <person name="Kiel J.A.K.W."/>
            <person name="Kovalchuk A."/>
            <person name="Martin J.F."/>
            <person name="Nierman W.C."/>
            <person name="Nijland J.G."/>
            <person name="Pronk J.T."/>
            <person name="Roubos J.A."/>
            <person name="van der Klei I.J."/>
            <person name="van Peij N.N.M.E."/>
            <person name="Veenhuis M."/>
            <person name="von Doehren H."/>
            <person name="Wagner C."/>
            <person name="Wortman J.R."/>
            <person name="Bovenberg R.A.L."/>
        </authorList>
    </citation>
    <scope>NUCLEOTIDE SEQUENCE [LARGE SCALE GENOMIC DNA]</scope>
    <source>
        <strain evidence="2">ATCC 28089 / DSM 1075 / NRRL 1951 / Wisconsin 54-1255</strain>
    </source>
</reference>
<dbReference type="OrthoDB" id="10527318at2759"/>
<evidence type="ECO:0000313" key="1">
    <source>
        <dbReference type="EMBL" id="CAP94145.1"/>
    </source>
</evidence>
<gene>
    <name evidence="1" type="ORF">Pc16g14750</name>
    <name evidence="1" type="ORF">PCH_Pc16g14750</name>
</gene>
<dbReference type="VEuPathDB" id="FungiDB:PCH_Pc16g14750"/>
<dbReference type="EMBL" id="AM920431">
    <property type="protein sequence ID" value="CAP94145.1"/>
    <property type="molecule type" value="Genomic_DNA"/>
</dbReference>